<gene>
    <name evidence="2" type="ORF">L3Y34_002864</name>
</gene>
<dbReference type="AlphaFoldDB" id="A0AAE9A7L9"/>
<feature type="region of interest" description="Disordered" evidence="1">
    <location>
        <begin position="73"/>
        <end position="147"/>
    </location>
</feature>
<feature type="region of interest" description="Disordered" evidence="1">
    <location>
        <begin position="15"/>
        <end position="54"/>
    </location>
</feature>
<organism evidence="2 3">
    <name type="scientific">Caenorhabditis briggsae</name>
    <dbReference type="NCBI Taxonomy" id="6238"/>
    <lineage>
        <taxon>Eukaryota</taxon>
        <taxon>Metazoa</taxon>
        <taxon>Ecdysozoa</taxon>
        <taxon>Nematoda</taxon>
        <taxon>Chromadorea</taxon>
        <taxon>Rhabditida</taxon>
        <taxon>Rhabditina</taxon>
        <taxon>Rhabditomorpha</taxon>
        <taxon>Rhabditoidea</taxon>
        <taxon>Rhabditidae</taxon>
        <taxon>Peloderinae</taxon>
        <taxon>Caenorhabditis</taxon>
    </lineage>
</organism>
<feature type="compositionally biased region" description="Basic and acidic residues" evidence="1">
    <location>
        <begin position="29"/>
        <end position="38"/>
    </location>
</feature>
<protein>
    <submittedName>
        <fullName evidence="2">Uncharacterized protein</fullName>
    </submittedName>
</protein>
<evidence type="ECO:0000256" key="1">
    <source>
        <dbReference type="SAM" id="MobiDB-lite"/>
    </source>
</evidence>
<evidence type="ECO:0000313" key="2">
    <source>
        <dbReference type="EMBL" id="ULT92972.1"/>
    </source>
</evidence>
<dbReference type="EMBL" id="CP090894">
    <property type="protein sequence ID" value="ULT92972.1"/>
    <property type="molecule type" value="Genomic_DNA"/>
</dbReference>
<accession>A0AAE9A7L9</accession>
<dbReference type="Proteomes" id="UP000827892">
    <property type="component" value="Chromosome IV"/>
</dbReference>
<proteinExistence type="predicted"/>
<feature type="compositionally biased region" description="Basic and acidic residues" evidence="1">
    <location>
        <begin position="129"/>
        <end position="140"/>
    </location>
</feature>
<reference evidence="2 3" key="1">
    <citation type="submission" date="2022-05" db="EMBL/GenBank/DDBJ databases">
        <title>Chromosome-level reference genomes for two strains of Caenorhabditis briggsae: an improved platform for comparative genomics.</title>
        <authorList>
            <person name="Stevens L."/>
            <person name="Andersen E.C."/>
        </authorList>
    </citation>
    <scope>NUCLEOTIDE SEQUENCE [LARGE SCALE GENOMIC DNA]</scope>
    <source>
        <strain evidence="2">QX1410_ONT</strain>
        <tissue evidence="2">Whole-organism</tissue>
    </source>
</reference>
<name>A0AAE9A7L9_CAEBR</name>
<feature type="compositionally biased region" description="Basic residues" evidence="1">
    <location>
        <begin position="105"/>
        <end position="117"/>
    </location>
</feature>
<evidence type="ECO:0000313" key="3">
    <source>
        <dbReference type="Proteomes" id="UP000827892"/>
    </source>
</evidence>
<sequence length="195" mass="21537">MLTAKDIIEMEEHVIHSSEHRKRSGTIHSGEHIRHEMSSEVSSSSSEWNPALASRRASVPMEIIIGGNGKPIFTAAPSSNVGSPVLPERRKVGDKEKKKVDSRSGSKKRSSSQKKKTTTTTALQKATKKKEVLDKERESSEDSQTSLMNINMATCSIGAPAPRGSKQIEHLPEYDFVRKELVVTVRDAVIQTDLF</sequence>
<feature type="compositionally biased region" description="Basic and acidic residues" evidence="1">
    <location>
        <begin position="87"/>
        <end position="104"/>
    </location>
</feature>